<comment type="catalytic activity">
    <reaction evidence="5">
        <text>N(tele)-phospho-L-histidyl/L-threonyl-[pyruvate, phosphate dikinase] + ADP = N(tele)-phospho-L-histidyl/O-phospho-L-threonyl-[pyruvate, phosphate dikinase] + AMP + H(+)</text>
        <dbReference type="Rhea" id="RHEA:43692"/>
        <dbReference type="Rhea" id="RHEA-COMP:10650"/>
        <dbReference type="Rhea" id="RHEA-COMP:10651"/>
        <dbReference type="ChEBI" id="CHEBI:15378"/>
        <dbReference type="ChEBI" id="CHEBI:30013"/>
        <dbReference type="ChEBI" id="CHEBI:61977"/>
        <dbReference type="ChEBI" id="CHEBI:83586"/>
        <dbReference type="ChEBI" id="CHEBI:456215"/>
        <dbReference type="ChEBI" id="CHEBI:456216"/>
        <dbReference type="EC" id="2.7.11.32"/>
    </reaction>
</comment>
<keyword evidence="4 5" id="KW-0418">Kinase</keyword>
<feature type="binding site" evidence="5">
    <location>
        <begin position="151"/>
        <end position="158"/>
    </location>
    <ligand>
        <name>ADP</name>
        <dbReference type="ChEBI" id="CHEBI:456216"/>
    </ligand>
</feature>
<evidence type="ECO:0000256" key="4">
    <source>
        <dbReference type="ARBA" id="ARBA00022777"/>
    </source>
</evidence>
<dbReference type="AlphaFoldDB" id="E6LHE4"/>
<comment type="catalytic activity">
    <reaction evidence="5">
        <text>N(tele)-phospho-L-histidyl/O-phospho-L-threonyl-[pyruvate, phosphate dikinase] + phosphate + H(+) = N(tele)-phospho-L-histidyl/L-threonyl-[pyruvate, phosphate dikinase] + diphosphate</text>
        <dbReference type="Rhea" id="RHEA:43696"/>
        <dbReference type="Rhea" id="RHEA-COMP:10650"/>
        <dbReference type="Rhea" id="RHEA-COMP:10651"/>
        <dbReference type="ChEBI" id="CHEBI:15378"/>
        <dbReference type="ChEBI" id="CHEBI:30013"/>
        <dbReference type="ChEBI" id="CHEBI:33019"/>
        <dbReference type="ChEBI" id="CHEBI:43474"/>
        <dbReference type="ChEBI" id="CHEBI:61977"/>
        <dbReference type="ChEBI" id="CHEBI:83586"/>
        <dbReference type="EC" id="2.7.4.27"/>
    </reaction>
</comment>
<dbReference type="GO" id="GO:0004674">
    <property type="term" value="F:protein serine/threonine kinase activity"/>
    <property type="evidence" value="ECO:0007669"/>
    <property type="project" value="UniProtKB-UniRule"/>
</dbReference>
<dbReference type="HAMAP" id="MF_00921">
    <property type="entry name" value="PDRP"/>
    <property type="match status" value="1"/>
</dbReference>
<keyword evidence="2 5" id="KW-0808">Transferase</keyword>
<accession>E6LHE4</accession>
<evidence type="ECO:0000256" key="3">
    <source>
        <dbReference type="ARBA" id="ARBA00022741"/>
    </source>
</evidence>
<keyword evidence="1 5" id="KW-0723">Serine/threonine-protein kinase</keyword>
<organism evidence="6 7">
    <name type="scientific">Enterococcus italicus (strain DSM 15952 / CCUG 50447 / LMG 22039 / TP 1.5)</name>
    <dbReference type="NCBI Taxonomy" id="888064"/>
    <lineage>
        <taxon>Bacteria</taxon>
        <taxon>Bacillati</taxon>
        <taxon>Bacillota</taxon>
        <taxon>Bacilli</taxon>
        <taxon>Lactobacillales</taxon>
        <taxon>Enterococcaceae</taxon>
        <taxon>Enterococcus</taxon>
    </lineage>
</organism>
<comment type="function">
    <text evidence="5">Bifunctional serine/threonine kinase and phosphorylase involved in the regulation of the pyruvate, phosphate dikinase (PPDK) by catalyzing its phosphorylation/dephosphorylation.</text>
</comment>
<dbReference type="EC" id="2.7.11.32" evidence="5"/>
<keyword evidence="3 5" id="KW-0547">Nucleotide-binding</keyword>
<dbReference type="PANTHER" id="PTHR31756:SF3">
    <property type="entry name" value="PYRUVATE, PHOSPHATE DIKINASE REGULATORY PROTEIN 1, CHLOROPLASTIC"/>
    <property type="match status" value="1"/>
</dbReference>
<comment type="caution">
    <text evidence="6">The sequence shown here is derived from an EMBL/GenBank/DDBJ whole genome shotgun (WGS) entry which is preliminary data.</text>
</comment>
<proteinExistence type="inferred from homology"/>
<reference evidence="6 7" key="1">
    <citation type="submission" date="2010-12" db="EMBL/GenBank/DDBJ databases">
        <authorList>
            <person name="Muzny D."/>
            <person name="Qin X."/>
            <person name="Deng J."/>
            <person name="Jiang H."/>
            <person name="Liu Y."/>
            <person name="Qu J."/>
            <person name="Song X.-Z."/>
            <person name="Zhang L."/>
            <person name="Thornton R."/>
            <person name="Coyle M."/>
            <person name="Francisco L."/>
            <person name="Jackson L."/>
            <person name="Javaid M."/>
            <person name="Korchina V."/>
            <person name="Kovar C."/>
            <person name="Mata R."/>
            <person name="Mathew T."/>
            <person name="Ngo R."/>
            <person name="Nguyen L."/>
            <person name="Nguyen N."/>
            <person name="Okwuonu G."/>
            <person name="Ongeri F."/>
            <person name="Pham C."/>
            <person name="Simmons D."/>
            <person name="Wilczek-Boney K."/>
            <person name="Hale W."/>
            <person name="Jakkamsetti A."/>
            <person name="Pham P."/>
            <person name="Ruth R."/>
            <person name="San Lucas F."/>
            <person name="Warren J."/>
            <person name="Zhang J."/>
            <person name="Zhao Z."/>
            <person name="Zhou C."/>
            <person name="Zhu D."/>
            <person name="Lee S."/>
            <person name="Bess C."/>
            <person name="Blankenburg K."/>
            <person name="Forbes L."/>
            <person name="Fu Q."/>
            <person name="Gubbala S."/>
            <person name="Hirani K."/>
            <person name="Jayaseelan J.C."/>
            <person name="Lara F."/>
            <person name="Munidasa M."/>
            <person name="Palculict T."/>
            <person name="Patil S."/>
            <person name="Pu L.-L."/>
            <person name="Saada N."/>
            <person name="Tang L."/>
            <person name="Weissenberger G."/>
            <person name="Zhu Y."/>
            <person name="Hemphill L."/>
            <person name="Shang Y."/>
            <person name="Youmans B."/>
            <person name="Ayvaz T."/>
            <person name="Ross M."/>
            <person name="Santibanez J."/>
            <person name="Aqrawi P."/>
            <person name="Gross S."/>
            <person name="Joshi V."/>
            <person name="Fowler G."/>
            <person name="Nazareth L."/>
            <person name="Reid J."/>
            <person name="Worley K."/>
            <person name="Petrosino J."/>
            <person name="Highlander S."/>
            <person name="Gibbs R."/>
        </authorList>
    </citation>
    <scope>NUCLEOTIDE SEQUENCE [LARGE SCALE GENOMIC DNA]</scope>
    <source>
        <strain evidence="7">DSM 15952 / CCUG 50447 / LMG 22039 / TP 1.5</strain>
    </source>
</reference>
<gene>
    <name evidence="6" type="ORF">HMPREF9088_1784</name>
</gene>
<dbReference type="GO" id="GO:0043531">
    <property type="term" value="F:ADP binding"/>
    <property type="evidence" value="ECO:0007669"/>
    <property type="project" value="UniProtKB-UniRule"/>
</dbReference>
<evidence type="ECO:0000256" key="2">
    <source>
        <dbReference type="ARBA" id="ARBA00022679"/>
    </source>
</evidence>
<dbReference type="STRING" id="888064.HMPREF9088_1784"/>
<dbReference type="EC" id="2.7.4.27" evidence="5"/>
<dbReference type="Pfam" id="PF03618">
    <property type="entry name" value="Kinase-PPPase"/>
    <property type="match status" value="1"/>
</dbReference>
<dbReference type="PANTHER" id="PTHR31756">
    <property type="entry name" value="PYRUVATE, PHOSPHATE DIKINASE REGULATORY PROTEIN 1, CHLOROPLASTIC"/>
    <property type="match status" value="1"/>
</dbReference>
<dbReference type="GO" id="GO:0005524">
    <property type="term" value="F:ATP binding"/>
    <property type="evidence" value="ECO:0007669"/>
    <property type="project" value="InterPro"/>
</dbReference>
<evidence type="ECO:0000313" key="6">
    <source>
        <dbReference type="EMBL" id="EFU73398.1"/>
    </source>
</evidence>
<dbReference type="NCBIfam" id="NF003742">
    <property type="entry name" value="PRK05339.1"/>
    <property type="match status" value="1"/>
</dbReference>
<evidence type="ECO:0000256" key="5">
    <source>
        <dbReference type="HAMAP-Rule" id="MF_00921"/>
    </source>
</evidence>
<dbReference type="OrthoDB" id="9782201at2"/>
<dbReference type="eggNOG" id="COG1806">
    <property type="taxonomic scope" value="Bacteria"/>
</dbReference>
<dbReference type="InterPro" id="IPR026565">
    <property type="entry name" value="PPDK_reg"/>
</dbReference>
<dbReference type="RefSeq" id="WP_007208797.1">
    <property type="nucleotide sequence ID" value="NZ_GL622241.1"/>
</dbReference>
<evidence type="ECO:0000313" key="7">
    <source>
        <dbReference type="Proteomes" id="UP000010296"/>
    </source>
</evidence>
<keyword evidence="7" id="KW-1185">Reference proteome</keyword>
<dbReference type="PATRIC" id="fig|888064.11.peg.1002"/>
<dbReference type="Proteomes" id="UP000010296">
    <property type="component" value="Unassembled WGS sequence"/>
</dbReference>
<name>E6LHE4_ENTI1</name>
<sequence>MNKEIAIYTISDSIGETSQKLIGAVMVQYPDVAFRNAYRFPFVTDEQELVGILKDAKKEDAIVISTLVNRRLAQVAKEYSLSESLAYYDLMQPFFSMIEEKLHVQPIEKPGIVHKLDTEYFQRISAIEFAVKYDDGKNPQGFLTADAVILGVSRTSKTPLSMYLANRGHKIANLPLIPEVPVPQVLDQVDSDRIIGLICQPEKLVKIRSNRLESLGLGHTTSYTDVEKVRRELAYAQSIFKKYQSQVIDVTDKSIEETAYLVEEHLKKSVAKLR</sequence>
<dbReference type="EMBL" id="AEPV01000068">
    <property type="protein sequence ID" value="EFU73398.1"/>
    <property type="molecule type" value="Genomic_DNA"/>
</dbReference>
<evidence type="ECO:0000256" key="1">
    <source>
        <dbReference type="ARBA" id="ARBA00022527"/>
    </source>
</evidence>
<protein>
    <recommendedName>
        <fullName evidence="5">Putative pyruvate, phosphate dikinase regulatory protein</fullName>
        <shortName evidence="5">PPDK regulatory protein</shortName>
        <ecNumber evidence="5">2.7.11.32</ecNumber>
        <ecNumber evidence="5">2.7.4.27</ecNumber>
    </recommendedName>
</protein>
<dbReference type="GO" id="GO:0016776">
    <property type="term" value="F:phosphotransferase activity, phosphate group as acceptor"/>
    <property type="evidence" value="ECO:0007669"/>
    <property type="project" value="UniProtKB-UniRule"/>
</dbReference>
<dbReference type="InterPro" id="IPR005177">
    <property type="entry name" value="Kinase-pyrophosphorylase"/>
</dbReference>
<comment type="similarity">
    <text evidence="5">Belongs to the pyruvate, phosphate/water dikinase regulatory protein family. PDRP subfamily.</text>
</comment>
<dbReference type="HOGENOM" id="CLU_046206_2_1_9"/>